<gene>
    <name evidence="2" type="ORF">TSUD_194790</name>
</gene>
<dbReference type="AlphaFoldDB" id="A0A2Z6P1F7"/>
<evidence type="ECO:0000313" key="3">
    <source>
        <dbReference type="Proteomes" id="UP000242715"/>
    </source>
</evidence>
<name>A0A2Z6P1F7_TRISU</name>
<dbReference type="Proteomes" id="UP000242715">
    <property type="component" value="Unassembled WGS sequence"/>
</dbReference>
<reference evidence="3" key="1">
    <citation type="journal article" date="2017" name="Front. Plant Sci.">
        <title>Climate Clever Clovers: New Paradigm to Reduce the Environmental Footprint of Ruminants by Breeding Low Methanogenic Forages Utilizing Haplotype Variation.</title>
        <authorList>
            <person name="Kaur P."/>
            <person name="Appels R."/>
            <person name="Bayer P.E."/>
            <person name="Keeble-Gagnere G."/>
            <person name="Wang J."/>
            <person name="Hirakawa H."/>
            <person name="Shirasawa K."/>
            <person name="Vercoe P."/>
            <person name="Stefanova K."/>
            <person name="Durmic Z."/>
            <person name="Nichols P."/>
            <person name="Revell C."/>
            <person name="Isobe S.N."/>
            <person name="Edwards D."/>
            <person name="Erskine W."/>
        </authorList>
    </citation>
    <scope>NUCLEOTIDE SEQUENCE [LARGE SCALE GENOMIC DNA]</scope>
    <source>
        <strain evidence="3">cv. Daliak</strain>
    </source>
</reference>
<proteinExistence type="predicted"/>
<keyword evidence="3" id="KW-1185">Reference proteome</keyword>
<accession>A0A2Z6P1F7</accession>
<feature type="compositionally biased region" description="Basic and acidic residues" evidence="1">
    <location>
        <begin position="21"/>
        <end position="31"/>
    </location>
</feature>
<sequence length="130" mass="14015">MVGVPKFCQFAVATKSGGRRRREDPKGKSKEVAPGVVEIQSHSSSTPVVAEEVPTIELQVVLPMPSSGINLVVNNDGETVFESISESGEEVARKEEEAKALIDIQKKVGFTFEGGEEDIQSGVREDGRDN</sequence>
<feature type="region of interest" description="Disordered" evidence="1">
    <location>
        <begin position="14"/>
        <end position="33"/>
    </location>
</feature>
<organism evidence="2 3">
    <name type="scientific">Trifolium subterraneum</name>
    <name type="common">Subterranean clover</name>
    <dbReference type="NCBI Taxonomy" id="3900"/>
    <lineage>
        <taxon>Eukaryota</taxon>
        <taxon>Viridiplantae</taxon>
        <taxon>Streptophyta</taxon>
        <taxon>Embryophyta</taxon>
        <taxon>Tracheophyta</taxon>
        <taxon>Spermatophyta</taxon>
        <taxon>Magnoliopsida</taxon>
        <taxon>eudicotyledons</taxon>
        <taxon>Gunneridae</taxon>
        <taxon>Pentapetalae</taxon>
        <taxon>rosids</taxon>
        <taxon>fabids</taxon>
        <taxon>Fabales</taxon>
        <taxon>Fabaceae</taxon>
        <taxon>Papilionoideae</taxon>
        <taxon>50 kb inversion clade</taxon>
        <taxon>NPAAA clade</taxon>
        <taxon>Hologalegina</taxon>
        <taxon>IRL clade</taxon>
        <taxon>Trifolieae</taxon>
        <taxon>Trifolium</taxon>
    </lineage>
</organism>
<evidence type="ECO:0000256" key="1">
    <source>
        <dbReference type="SAM" id="MobiDB-lite"/>
    </source>
</evidence>
<protein>
    <submittedName>
        <fullName evidence="2">Uncharacterized protein</fullName>
    </submittedName>
</protein>
<dbReference type="OrthoDB" id="10536237at2759"/>
<evidence type="ECO:0000313" key="2">
    <source>
        <dbReference type="EMBL" id="GAU50244.1"/>
    </source>
</evidence>
<dbReference type="EMBL" id="DF974719">
    <property type="protein sequence ID" value="GAU50244.1"/>
    <property type="molecule type" value="Genomic_DNA"/>
</dbReference>